<evidence type="ECO:0000313" key="2">
    <source>
        <dbReference type="Proteomes" id="UP000807469"/>
    </source>
</evidence>
<gene>
    <name evidence="1" type="ORF">BDN70DRAFT_972773</name>
</gene>
<dbReference type="SUPFAM" id="SSF52047">
    <property type="entry name" value="RNI-like"/>
    <property type="match status" value="1"/>
</dbReference>
<sequence>MGDSEHTIRRNRVGSSNLPFDVLRQIFMLAIVRSSPSMRSSTLDIPDNRYKYVFAPSLSKEPLSFMYVCSWWRVVALSIPELWSAVSGTQDWTLSTTFGVLRVWMHAIQISCASRAFPVDLHLSSFTALPDRREVNRMLKVLRLYWNNLYFVRSLRLSFDCHLLRVFTDMIQESTREYTSSLCLEDAGFTFRKSLEVFPSEINSIVAWLGTLPSLRRLRWRYEASTSGTVSLEKLPWETLEDIDILFPMTLEDLVRDVSRCTSATTLSLKTLRWARNDPYSAERLPLTPIATLPHLTSLTLYDLDSVNSVMDYISLPALKELTLILVSFPDTYDSYSPHFRLKEFLVRSKCALEKLTLRHPFKNQDPAEFYSYPGISDLKHLDILQKYPEDMTKLFSTPGGRAGLAGLGIRKVMLWLRKSVGGRNDIKHVGWKDNFGKDEELLQVYEVM</sequence>
<proteinExistence type="predicted"/>
<dbReference type="InterPro" id="IPR032675">
    <property type="entry name" value="LRR_dom_sf"/>
</dbReference>
<dbReference type="Proteomes" id="UP000807469">
    <property type="component" value="Unassembled WGS sequence"/>
</dbReference>
<evidence type="ECO:0000313" key="1">
    <source>
        <dbReference type="EMBL" id="KAF9472064.1"/>
    </source>
</evidence>
<reference evidence="1" key="1">
    <citation type="submission" date="2020-11" db="EMBL/GenBank/DDBJ databases">
        <authorList>
            <consortium name="DOE Joint Genome Institute"/>
            <person name="Ahrendt S."/>
            <person name="Riley R."/>
            <person name="Andreopoulos W."/>
            <person name="Labutti K."/>
            <person name="Pangilinan J."/>
            <person name="Ruiz-Duenas F.J."/>
            <person name="Barrasa J.M."/>
            <person name="Sanchez-Garcia M."/>
            <person name="Camarero S."/>
            <person name="Miyauchi S."/>
            <person name="Serrano A."/>
            <person name="Linde D."/>
            <person name="Babiker R."/>
            <person name="Drula E."/>
            <person name="Ayuso-Fernandez I."/>
            <person name="Pacheco R."/>
            <person name="Padilla G."/>
            <person name="Ferreira P."/>
            <person name="Barriuso J."/>
            <person name="Kellner H."/>
            <person name="Castanera R."/>
            <person name="Alfaro M."/>
            <person name="Ramirez L."/>
            <person name="Pisabarro A.G."/>
            <person name="Kuo A."/>
            <person name="Tritt A."/>
            <person name="Lipzen A."/>
            <person name="He G."/>
            <person name="Yan M."/>
            <person name="Ng V."/>
            <person name="Cullen D."/>
            <person name="Martin F."/>
            <person name="Rosso M.-N."/>
            <person name="Henrissat B."/>
            <person name="Hibbett D."/>
            <person name="Martinez A.T."/>
            <person name="Grigoriev I.V."/>
        </authorList>
    </citation>
    <scope>NUCLEOTIDE SEQUENCE</scope>
    <source>
        <strain evidence="1">CIRM-BRFM 674</strain>
    </source>
</reference>
<dbReference type="EMBL" id="MU155584">
    <property type="protein sequence ID" value="KAF9472064.1"/>
    <property type="molecule type" value="Genomic_DNA"/>
</dbReference>
<keyword evidence="2" id="KW-1185">Reference proteome</keyword>
<organism evidence="1 2">
    <name type="scientific">Pholiota conissans</name>
    <dbReference type="NCBI Taxonomy" id="109636"/>
    <lineage>
        <taxon>Eukaryota</taxon>
        <taxon>Fungi</taxon>
        <taxon>Dikarya</taxon>
        <taxon>Basidiomycota</taxon>
        <taxon>Agaricomycotina</taxon>
        <taxon>Agaricomycetes</taxon>
        <taxon>Agaricomycetidae</taxon>
        <taxon>Agaricales</taxon>
        <taxon>Agaricineae</taxon>
        <taxon>Strophariaceae</taxon>
        <taxon>Pholiota</taxon>
    </lineage>
</organism>
<protein>
    <recommendedName>
        <fullName evidence="3">F-box domain-containing protein</fullName>
    </recommendedName>
</protein>
<name>A0A9P5YNZ2_9AGAR</name>
<comment type="caution">
    <text evidence="1">The sequence shown here is derived from an EMBL/GenBank/DDBJ whole genome shotgun (WGS) entry which is preliminary data.</text>
</comment>
<dbReference type="AlphaFoldDB" id="A0A9P5YNZ2"/>
<evidence type="ECO:0008006" key="3">
    <source>
        <dbReference type="Google" id="ProtNLM"/>
    </source>
</evidence>
<dbReference type="Gene3D" id="3.80.10.10">
    <property type="entry name" value="Ribonuclease Inhibitor"/>
    <property type="match status" value="1"/>
</dbReference>
<dbReference type="OrthoDB" id="2951943at2759"/>
<accession>A0A9P5YNZ2</accession>